<dbReference type="GO" id="GO:0009295">
    <property type="term" value="C:nucleoid"/>
    <property type="evidence" value="ECO:0007669"/>
    <property type="project" value="UniProtKB-SubCell"/>
</dbReference>
<proteinExistence type="inferred from homology"/>
<dbReference type="GO" id="GO:0032993">
    <property type="term" value="C:protein-DNA complex"/>
    <property type="evidence" value="ECO:0007669"/>
    <property type="project" value="TreeGrafter"/>
</dbReference>
<dbReference type="EMBL" id="CP019312">
    <property type="protein sequence ID" value="APX10454.1"/>
    <property type="molecule type" value="Genomic_DNA"/>
</dbReference>
<keyword evidence="8" id="KW-1185">Reference proteome</keyword>
<feature type="domain" description="DNA-binding protein H-NS-like C-terminal" evidence="6">
    <location>
        <begin position="62"/>
        <end position="107"/>
    </location>
</feature>
<protein>
    <recommendedName>
        <fullName evidence="6">DNA-binding protein H-NS-like C-terminal domain-containing protein</fullName>
    </recommendedName>
</protein>
<dbReference type="SMART" id="SM00528">
    <property type="entry name" value="HNS"/>
    <property type="match status" value="1"/>
</dbReference>
<dbReference type="GO" id="GO:0001217">
    <property type="term" value="F:DNA-binding transcription repressor activity"/>
    <property type="evidence" value="ECO:0007669"/>
    <property type="project" value="TreeGrafter"/>
</dbReference>
<evidence type="ECO:0000256" key="5">
    <source>
        <dbReference type="SAM" id="MobiDB-lite"/>
    </source>
</evidence>
<dbReference type="OrthoDB" id="5297879at2"/>
<organism evidence="7 8">
    <name type="scientific">Tateyamaria omphalii</name>
    <dbReference type="NCBI Taxonomy" id="299262"/>
    <lineage>
        <taxon>Bacteria</taxon>
        <taxon>Pseudomonadati</taxon>
        <taxon>Pseudomonadota</taxon>
        <taxon>Alphaproteobacteria</taxon>
        <taxon>Rhodobacterales</taxon>
        <taxon>Roseobacteraceae</taxon>
        <taxon>Tateyamaria</taxon>
    </lineage>
</organism>
<dbReference type="KEGG" id="tom:BWR18_01105"/>
<dbReference type="InterPro" id="IPR027444">
    <property type="entry name" value="H-NS_C_dom"/>
</dbReference>
<evidence type="ECO:0000256" key="3">
    <source>
        <dbReference type="ARBA" id="ARBA00022490"/>
    </source>
</evidence>
<dbReference type="AlphaFoldDB" id="A0A1P8MQZ7"/>
<comment type="subcellular location">
    <subcellularLocation>
        <location evidence="1">Cytoplasm</location>
        <location evidence="1">Nucleoid</location>
    </subcellularLocation>
</comment>
<dbReference type="PANTHER" id="PTHR38097">
    <property type="match status" value="1"/>
</dbReference>
<evidence type="ECO:0000256" key="4">
    <source>
        <dbReference type="ARBA" id="ARBA00023125"/>
    </source>
</evidence>
<reference evidence="7 8" key="1">
    <citation type="submission" date="2017-01" db="EMBL/GenBank/DDBJ databases">
        <title>Complete genome of Tateyamaria omphalii DOK1-4 isolated from seawater in Dokdo.</title>
        <authorList>
            <person name="Kim J.H."/>
            <person name="Chi W.-J."/>
        </authorList>
    </citation>
    <scope>NUCLEOTIDE SEQUENCE [LARGE SCALE GENOMIC DNA]</scope>
    <source>
        <strain evidence="7 8">DOK1-4</strain>
    </source>
</reference>
<keyword evidence="3" id="KW-0963">Cytoplasm</keyword>
<gene>
    <name evidence="7" type="ORF">BWR18_01105</name>
</gene>
<dbReference type="Proteomes" id="UP000186336">
    <property type="component" value="Chromosome"/>
</dbReference>
<dbReference type="STRING" id="299262.BWR18_01105"/>
<evidence type="ECO:0000259" key="6">
    <source>
        <dbReference type="SMART" id="SM00528"/>
    </source>
</evidence>
<dbReference type="GO" id="GO:0005829">
    <property type="term" value="C:cytosol"/>
    <property type="evidence" value="ECO:0007669"/>
    <property type="project" value="TreeGrafter"/>
</dbReference>
<sequence>MAIKLDKMSRKELEALRADVDEAIVQKRKSEKQDALAAAQKAAAEFGFSLDELTGKKGGRGGAKASSAEPKYMNPENPTQTWTGKGRQPNWFKAAVEAGAAPESLEI</sequence>
<dbReference type="PANTHER" id="PTHR38097:SF2">
    <property type="entry name" value="DNA-BINDING PROTEIN STPA"/>
    <property type="match status" value="1"/>
</dbReference>
<dbReference type="InterPro" id="IPR037150">
    <property type="entry name" value="H-NS_C_dom_sf"/>
</dbReference>
<evidence type="ECO:0000313" key="7">
    <source>
        <dbReference type="EMBL" id="APX10454.1"/>
    </source>
</evidence>
<evidence type="ECO:0000256" key="2">
    <source>
        <dbReference type="ARBA" id="ARBA00010610"/>
    </source>
</evidence>
<dbReference type="GO" id="GO:0000976">
    <property type="term" value="F:transcription cis-regulatory region binding"/>
    <property type="evidence" value="ECO:0007669"/>
    <property type="project" value="TreeGrafter"/>
</dbReference>
<dbReference type="GO" id="GO:0003681">
    <property type="term" value="F:bent DNA binding"/>
    <property type="evidence" value="ECO:0007669"/>
    <property type="project" value="TreeGrafter"/>
</dbReference>
<accession>A0A1P8MQZ7</accession>
<feature type="region of interest" description="Disordered" evidence="5">
    <location>
        <begin position="55"/>
        <end position="87"/>
    </location>
</feature>
<name>A0A1P8MQZ7_9RHOB</name>
<evidence type="ECO:0000313" key="8">
    <source>
        <dbReference type="Proteomes" id="UP000186336"/>
    </source>
</evidence>
<comment type="similarity">
    <text evidence="2">Belongs to the histone-like protein H-NS family.</text>
</comment>
<dbReference type="Gene3D" id="4.10.430.10">
    <property type="entry name" value="Histone-like protein H-NS, C-terminal domain"/>
    <property type="match status" value="1"/>
</dbReference>
<dbReference type="SUPFAM" id="SSF81273">
    <property type="entry name" value="H-NS histone-like proteins"/>
    <property type="match status" value="1"/>
</dbReference>
<evidence type="ECO:0000256" key="1">
    <source>
        <dbReference type="ARBA" id="ARBA00004453"/>
    </source>
</evidence>
<dbReference type="Pfam" id="PF00816">
    <property type="entry name" value="Histone_HNS"/>
    <property type="match status" value="1"/>
</dbReference>
<dbReference type="GO" id="GO:0003680">
    <property type="term" value="F:minor groove of adenine-thymine-rich DNA binding"/>
    <property type="evidence" value="ECO:0007669"/>
    <property type="project" value="TreeGrafter"/>
</dbReference>
<keyword evidence="4" id="KW-0238">DNA-binding</keyword>